<evidence type="ECO:0000313" key="3">
    <source>
        <dbReference type="EMBL" id="THU60396.1"/>
    </source>
</evidence>
<protein>
    <recommendedName>
        <fullName evidence="2">G-patch domain-containing protein</fullName>
    </recommendedName>
</protein>
<feature type="compositionally biased region" description="Acidic residues" evidence="1">
    <location>
        <begin position="206"/>
        <end position="229"/>
    </location>
</feature>
<dbReference type="PROSITE" id="PS50174">
    <property type="entry name" value="G_PATCH"/>
    <property type="match status" value="2"/>
</dbReference>
<evidence type="ECO:0000259" key="2">
    <source>
        <dbReference type="PROSITE" id="PS50174"/>
    </source>
</evidence>
<dbReference type="PANTHER" id="PTHR47423">
    <property type="entry name" value="G-PATCH DOMAIN CONTAINING PROTEIN"/>
    <property type="match status" value="1"/>
</dbReference>
<evidence type="ECO:0000256" key="1">
    <source>
        <dbReference type="SAM" id="MobiDB-lite"/>
    </source>
</evidence>
<comment type="caution">
    <text evidence="3">The sequence shown here is derived from an EMBL/GenBank/DDBJ whole genome shotgun (WGS) entry which is preliminary data.</text>
</comment>
<dbReference type="GO" id="GO:0003676">
    <property type="term" value="F:nucleic acid binding"/>
    <property type="evidence" value="ECO:0007669"/>
    <property type="project" value="InterPro"/>
</dbReference>
<dbReference type="Pfam" id="PF01424">
    <property type="entry name" value="R3H"/>
    <property type="match status" value="1"/>
</dbReference>
<dbReference type="InterPro" id="IPR036867">
    <property type="entry name" value="R3H_dom_sf"/>
</dbReference>
<feature type="region of interest" description="Disordered" evidence="1">
    <location>
        <begin position="518"/>
        <end position="559"/>
    </location>
</feature>
<gene>
    <name evidence="3" type="ORF">C4D60_Mb07t12230</name>
</gene>
<dbReference type="Pfam" id="PF01585">
    <property type="entry name" value="G-patch"/>
    <property type="match status" value="2"/>
</dbReference>
<feature type="region of interest" description="Disordered" evidence="1">
    <location>
        <begin position="1"/>
        <end position="54"/>
    </location>
</feature>
<sequence length="727" mass="78661">MGGGKRRFGRNGGRGHPRGSGSAVLFSDHAGISEMPRGRGYGAKKDGNRPMPARGNAFGYAYPAADIAGGRDDTSRPILLPCSENSQPLEVFVDPTPCLNPEVGIPSYEYDLSMGGVRLGFHGGEEEEEQEAAPDAVSLDTEFIGGVGLGFHRDAEEEEEEEEGGDEEEEELLGFDSFCTPEVSREEKGRGFLSIGGIRVYTEDTSSPEEEMDLSEEDDTDDEDGDLLIENEIIGSAGESSQEDDEENEEDHSSEGDSFSSDDGSDVNDEVAQDYLDGIGGGVELLRADWMEAVNLDSSDEDGLLKSRNSVHKGGTKLGGIALMNASAEYGMKKPKSRKLKGNARYNMTGSPALDVGLSPMDDLLFMKDNRAALQKKKSSHLSRSWPREAQRNKYSNAPGGKKKQHKELIALKRRQRMINRGVDLDQIHYKLRQMVVTEVDMLSFQPMHTRDCSQVQRLASIYHLRSGCQGSGKKRFVTVSRTERTCLPSTRDKLRLDKLLGVSVDVDDFIANQGTKTKLLKQPKGRKNLGKGPASHEHQSAPSKLLKSSEASGSRRRIGKQRLASYAARPVSFVSTGVMEVDPAKEKITVDSSASTSLETVATSHANIGAFEVHTKGFGSRLMAKMGFVEGTGLGKAGQGMVQPIQVVKRPKSLGLGVQFEAETSSARAEIGRIGAFERHTKGFGSKMMAKMGFVTGTGLGKDGQGIVNPLTAVKQPKSRGLGAKT</sequence>
<dbReference type="PANTHER" id="PTHR47423:SF2">
    <property type="entry name" value="PROTEIN SQS1"/>
    <property type="match status" value="1"/>
</dbReference>
<dbReference type="AlphaFoldDB" id="A0A4V6T4E5"/>
<feature type="compositionally biased region" description="Basic residues" evidence="1">
    <location>
        <begin position="1"/>
        <end position="17"/>
    </location>
</feature>
<dbReference type="InterPro" id="IPR001374">
    <property type="entry name" value="R3H_dom"/>
</dbReference>
<dbReference type="InterPro" id="IPR034082">
    <property type="entry name" value="R3H_G-patch"/>
</dbReference>
<dbReference type="Gene3D" id="3.30.1370.50">
    <property type="entry name" value="R3H-like domain"/>
    <property type="match status" value="1"/>
</dbReference>
<dbReference type="STRING" id="52838.A0A4V6T4E5"/>
<feature type="compositionally biased region" description="Acidic residues" evidence="1">
    <location>
        <begin position="156"/>
        <end position="173"/>
    </location>
</feature>
<name>A0A4V6T4E5_MUSBA</name>
<dbReference type="SMART" id="SM00443">
    <property type="entry name" value="G_patch"/>
    <property type="match status" value="2"/>
</dbReference>
<organism evidence="3 4">
    <name type="scientific">Musa balbisiana</name>
    <name type="common">Banana</name>
    <dbReference type="NCBI Taxonomy" id="52838"/>
    <lineage>
        <taxon>Eukaryota</taxon>
        <taxon>Viridiplantae</taxon>
        <taxon>Streptophyta</taxon>
        <taxon>Embryophyta</taxon>
        <taxon>Tracheophyta</taxon>
        <taxon>Spermatophyta</taxon>
        <taxon>Magnoliopsida</taxon>
        <taxon>Liliopsida</taxon>
        <taxon>Zingiberales</taxon>
        <taxon>Musaceae</taxon>
        <taxon>Musa</taxon>
    </lineage>
</organism>
<feature type="domain" description="G-patch" evidence="2">
    <location>
        <begin position="616"/>
        <end position="662"/>
    </location>
</feature>
<feature type="region of interest" description="Disordered" evidence="1">
    <location>
        <begin position="147"/>
        <end position="269"/>
    </location>
</feature>
<feature type="compositionally biased region" description="Basic residues" evidence="1">
    <location>
        <begin position="519"/>
        <end position="530"/>
    </location>
</feature>
<dbReference type="EMBL" id="PYDT01000005">
    <property type="protein sequence ID" value="THU60396.1"/>
    <property type="molecule type" value="Genomic_DNA"/>
</dbReference>
<feature type="region of interest" description="Disordered" evidence="1">
    <location>
        <begin position="375"/>
        <end position="406"/>
    </location>
</feature>
<feature type="compositionally biased region" description="Acidic residues" evidence="1">
    <location>
        <begin position="241"/>
        <end position="252"/>
    </location>
</feature>
<dbReference type="CDD" id="cd02646">
    <property type="entry name" value="R3H_G-patch"/>
    <property type="match status" value="1"/>
</dbReference>
<keyword evidence="4" id="KW-1185">Reference proteome</keyword>
<dbReference type="Proteomes" id="UP000317650">
    <property type="component" value="Chromosome 7"/>
</dbReference>
<evidence type="ECO:0000313" key="4">
    <source>
        <dbReference type="Proteomes" id="UP000317650"/>
    </source>
</evidence>
<reference evidence="3 4" key="1">
    <citation type="journal article" date="2019" name="Nat. Plants">
        <title>Genome sequencing of Musa balbisiana reveals subgenome evolution and function divergence in polyploid bananas.</title>
        <authorList>
            <person name="Yao X."/>
        </authorList>
    </citation>
    <scope>NUCLEOTIDE SEQUENCE [LARGE SCALE GENOMIC DNA]</scope>
    <source>
        <strain evidence="4">cv. DH-PKW</strain>
        <tissue evidence="3">Leaves</tissue>
    </source>
</reference>
<proteinExistence type="predicted"/>
<feature type="domain" description="G-patch" evidence="2">
    <location>
        <begin position="682"/>
        <end position="727"/>
    </location>
</feature>
<dbReference type="InterPro" id="IPR000467">
    <property type="entry name" value="G_patch_dom"/>
</dbReference>
<accession>A0A4V6T4E5</accession>